<dbReference type="Pfam" id="PF00172">
    <property type="entry name" value="Zn_clus"/>
    <property type="match status" value="1"/>
</dbReference>
<dbReference type="InterPro" id="IPR001138">
    <property type="entry name" value="Zn2Cys6_DnaBD"/>
</dbReference>
<evidence type="ECO:0000313" key="4">
    <source>
        <dbReference type="EMBL" id="KAK8859980.1"/>
    </source>
</evidence>
<dbReference type="PROSITE" id="PS00463">
    <property type="entry name" value="ZN2_CY6_FUNGAL_1"/>
    <property type="match status" value="1"/>
</dbReference>
<feature type="region of interest" description="Disordered" evidence="2">
    <location>
        <begin position="52"/>
        <end position="82"/>
    </location>
</feature>
<accession>A0ABR2ICI6</accession>
<evidence type="ECO:0000259" key="3">
    <source>
        <dbReference type="PROSITE" id="PS50048"/>
    </source>
</evidence>
<gene>
    <name evidence="4" type="ORF">PGQ11_010714</name>
</gene>
<dbReference type="EMBL" id="JAPCWZ010000006">
    <property type="protein sequence ID" value="KAK8859980.1"/>
    <property type="molecule type" value="Genomic_DNA"/>
</dbReference>
<name>A0ABR2ICI6_9PEZI</name>
<feature type="compositionally biased region" description="Polar residues" evidence="2">
    <location>
        <begin position="58"/>
        <end position="70"/>
    </location>
</feature>
<evidence type="ECO:0000313" key="5">
    <source>
        <dbReference type="Proteomes" id="UP001390339"/>
    </source>
</evidence>
<organism evidence="4 5">
    <name type="scientific">Apiospora arundinis</name>
    <dbReference type="NCBI Taxonomy" id="335852"/>
    <lineage>
        <taxon>Eukaryota</taxon>
        <taxon>Fungi</taxon>
        <taxon>Dikarya</taxon>
        <taxon>Ascomycota</taxon>
        <taxon>Pezizomycotina</taxon>
        <taxon>Sordariomycetes</taxon>
        <taxon>Xylariomycetidae</taxon>
        <taxon>Amphisphaeriales</taxon>
        <taxon>Apiosporaceae</taxon>
        <taxon>Apiospora</taxon>
    </lineage>
</organism>
<dbReference type="Proteomes" id="UP001390339">
    <property type="component" value="Unassembled WGS sequence"/>
</dbReference>
<keyword evidence="1" id="KW-0539">Nucleus</keyword>
<dbReference type="PROSITE" id="PS50048">
    <property type="entry name" value="ZN2_CY6_FUNGAL_2"/>
    <property type="match status" value="1"/>
</dbReference>
<comment type="caution">
    <text evidence="4">The sequence shown here is derived from an EMBL/GenBank/DDBJ whole genome shotgun (WGS) entry which is preliminary data.</text>
</comment>
<keyword evidence="5" id="KW-1185">Reference proteome</keyword>
<evidence type="ECO:0000256" key="1">
    <source>
        <dbReference type="ARBA" id="ARBA00023242"/>
    </source>
</evidence>
<evidence type="ECO:0000256" key="2">
    <source>
        <dbReference type="SAM" id="MobiDB-lite"/>
    </source>
</evidence>
<dbReference type="CDD" id="cd00067">
    <property type="entry name" value="GAL4"/>
    <property type="match status" value="1"/>
</dbReference>
<dbReference type="SUPFAM" id="SSF57701">
    <property type="entry name" value="Zn2/Cys6 DNA-binding domain"/>
    <property type="match status" value="1"/>
</dbReference>
<reference evidence="4 5" key="1">
    <citation type="journal article" date="2024" name="IMA Fungus">
        <title>Apiospora arundinis, a panoply of carbohydrate-active enzymes and secondary metabolites.</title>
        <authorList>
            <person name="Sorensen T."/>
            <person name="Petersen C."/>
            <person name="Muurmann A.T."/>
            <person name="Christiansen J.V."/>
            <person name="Brundto M.L."/>
            <person name="Overgaard C.K."/>
            <person name="Boysen A.T."/>
            <person name="Wollenberg R.D."/>
            <person name="Larsen T.O."/>
            <person name="Sorensen J.L."/>
            <person name="Nielsen K.L."/>
            <person name="Sondergaard T.E."/>
        </authorList>
    </citation>
    <scope>NUCLEOTIDE SEQUENCE [LARGE SCALE GENOMIC DNA]</scope>
    <source>
        <strain evidence="4 5">AAU 773</strain>
    </source>
</reference>
<dbReference type="Gene3D" id="4.10.240.10">
    <property type="entry name" value="Zn(2)-C6 fungal-type DNA-binding domain"/>
    <property type="match status" value="1"/>
</dbReference>
<feature type="domain" description="Zn(2)-C6 fungal-type" evidence="3">
    <location>
        <begin position="23"/>
        <end position="53"/>
    </location>
</feature>
<proteinExistence type="predicted"/>
<protein>
    <recommendedName>
        <fullName evidence="3">Zn(2)-C6 fungal-type domain-containing protein</fullName>
    </recommendedName>
</protein>
<sequence>MTQIPQEEPSELGETALKPWRRACVACTKAKRQCTKQVPSCRRCSVKRIPCAYPPARNNPQPQITSSPTAADTGPTLFDDHDPARTLEELSTSSSAKATTKATAKRQLAQDGEELAFFVPQSQTTKHDTEVIGNSANTGVPNGNWFLAEDTFVPELTVPDTLLLELNVDTSVEQMQQLIDLVKKWLKEWVTDGHSSLIHRQLYRTQMPRCVQDAYSTMSLYFLAKGPATQGTIHQILDDRVAQLVEDQMGEELLPVGLGGTGLQARELFDKLSRVQSLLAYQVVRLFDGDIRMRARAEADIPTLAAWRKDLWAQTRRSVAPATPGGDASTSALGQSLPFDGLLSLTEPVVTWKLWVLVESIRRTWLISSVVVEIYHYFKHGWSQCPGNVPFTLRAELWAAETAHAWSRAQSGRKPEGSGALFVCLHQQLDMMESTDPSQVHDLGHATLGLIWGLERMTKWNDSSRRSVENSQVGRLC</sequence>
<dbReference type="InterPro" id="IPR036864">
    <property type="entry name" value="Zn2-C6_fun-type_DNA-bd_sf"/>
</dbReference>